<feature type="domain" description="FAD-binding PCMH-type" evidence="4">
    <location>
        <begin position="1"/>
        <end position="177"/>
    </location>
</feature>
<dbReference type="RefSeq" id="WP_344968404.1">
    <property type="nucleotide sequence ID" value="NZ_BAABDD010000004.1"/>
</dbReference>
<sequence length="270" mass="28688">MIPASFDYVRAQSVEEAVTLLGRTEQATLPLAGGQSLLPLLRHRSITPSTLVDLGRLPELRGIEVVGDHVVIGALTRYRELETSHLLAEEAPLLRHVAGLVGDPQMRHRGTIGGALAHADPCADIPATAVALDASVVLHGEAGRREVAVEQFLTGPGRTVRSPEEVLVQVRLPRAGGRPWAYQRSCARALAWPTVAVAVAGDRVAMAGMGDVPWPAPATRAALGESASAAEAAALADEGAHPRDDRVASARYRRHLARILTRRALEEAGR</sequence>
<protein>
    <submittedName>
        <fullName evidence="5">Xanthine dehydrogenase family protein subunit M</fullName>
    </submittedName>
</protein>
<comment type="caution">
    <text evidence="5">The sequence shown here is derived from an EMBL/GenBank/DDBJ whole genome shotgun (WGS) entry which is preliminary data.</text>
</comment>
<organism evidence="5 6">
    <name type="scientific">Salinactinospora qingdaonensis</name>
    <dbReference type="NCBI Taxonomy" id="702744"/>
    <lineage>
        <taxon>Bacteria</taxon>
        <taxon>Bacillati</taxon>
        <taxon>Actinomycetota</taxon>
        <taxon>Actinomycetes</taxon>
        <taxon>Streptosporangiales</taxon>
        <taxon>Nocardiopsidaceae</taxon>
        <taxon>Salinactinospora</taxon>
    </lineage>
</organism>
<reference evidence="6" key="1">
    <citation type="journal article" date="2019" name="Int. J. Syst. Evol. Microbiol.">
        <title>The Global Catalogue of Microorganisms (GCM) 10K type strain sequencing project: providing services to taxonomists for standard genome sequencing and annotation.</title>
        <authorList>
            <consortium name="The Broad Institute Genomics Platform"/>
            <consortium name="The Broad Institute Genome Sequencing Center for Infectious Disease"/>
            <person name="Wu L."/>
            <person name="Ma J."/>
        </authorList>
    </citation>
    <scope>NUCLEOTIDE SEQUENCE [LARGE SCALE GENOMIC DNA]</scope>
    <source>
        <strain evidence="6">JCM 17137</strain>
    </source>
</reference>
<dbReference type="InterPro" id="IPR005107">
    <property type="entry name" value="CO_DH_flav_C"/>
</dbReference>
<dbReference type="PANTHER" id="PTHR42659:SF2">
    <property type="entry name" value="XANTHINE DEHYDROGENASE SUBUNIT C-RELATED"/>
    <property type="match status" value="1"/>
</dbReference>
<dbReference type="EMBL" id="BAABDD010000004">
    <property type="protein sequence ID" value="GAA3734267.1"/>
    <property type="molecule type" value="Genomic_DNA"/>
</dbReference>
<dbReference type="InterPro" id="IPR002346">
    <property type="entry name" value="Mopterin_DH_FAD-bd"/>
</dbReference>
<dbReference type="Proteomes" id="UP001500908">
    <property type="component" value="Unassembled WGS sequence"/>
</dbReference>
<dbReference type="Gene3D" id="3.30.390.50">
    <property type="entry name" value="CO dehydrogenase flavoprotein, C-terminal domain"/>
    <property type="match status" value="1"/>
</dbReference>
<proteinExistence type="predicted"/>
<evidence type="ECO:0000256" key="3">
    <source>
        <dbReference type="ARBA" id="ARBA00023002"/>
    </source>
</evidence>
<dbReference type="InterPro" id="IPR036318">
    <property type="entry name" value="FAD-bd_PCMH-like_sf"/>
</dbReference>
<dbReference type="InterPro" id="IPR016167">
    <property type="entry name" value="FAD-bd_PCMH_sub1"/>
</dbReference>
<gene>
    <name evidence="5" type="ORF">GCM10022402_13230</name>
</gene>
<dbReference type="PROSITE" id="PS51387">
    <property type="entry name" value="FAD_PCMH"/>
    <property type="match status" value="1"/>
</dbReference>
<keyword evidence="3" id="KW-0560">Oxidoreductase</keyword>
<keyword evidence="1" id="KW-0285">Flavoprotein</keyword>
<evidence type="ECO:0000256" key="1">
    <source>
        <dbReference type="ARBA" id="ARBA00022630"/>
    </source>
</evidence>
<dbReference type="Pfam" id="PF00941">
    <property type="entry name" value="FAD_binding_5"/>
    <property type="match status" value="1"/>
</dbReference>
<dbReference type="Gene3D" id="3.30.465.10">
    <property type="match status" value="1"/>
</dbReference>
<dbReference type="SUPFAM" id="SSF56176">
    <property type="entry name" value="FAD-binding/transporter-associated domain-like"/>
    <property type="match status" value="1"/>
</dbReference>
<name>A0ABP7FF64_9ACTN</name>
<dbReference type="InterPro" id="IPR036683">
    <property type="entry name" value="CO_DH_flav_C_dom_sf"/>
</dbReference>
<dbReference type="SUPFAM" id="SSF55447">
    <property type="entry name" value="CO dehydrogenase flavoprotein C-terminal domain-like"/>
    <property type="match status" value="1"/>
</dbReference>
<keyword evidence="6" id="KW-1185">Reference proteome</keyword>
<keyword evidence="2" id="KW-0274">FAD</keyword>
<dbReference type="Pfam" id="PF03450">
    <property type="entry name" value="CO_deh_flav_C"/>
    <property type="match status" value="1"/>
</dbReference>
<dbReference type="InterPro" id="IPR016169">
    <property type="entry name" value="FAD-bd_PCMH_sub2"/>
</dbReference>
<dbReference type="SMART" id="SM01092">
    <property type="entry name" value="CO_deh_flav_C"/>
    <property type="match status" value="1"/>
</dbReference>
<evidence type="ECO:0000256" key="2">
    <source>
        <dbReference type="ARBA" id="ARBA00022827"/>
    </source>
</evidence>
<accession>A0ABP7FF64</accession>
<evidence type="ECO:0000313" key="6">
    <source>
        <dbReference type="Proteomes" id="UP001500908"/>
    </source>
</evidence>
<dbReference type="PANTHER" id="PTHR42659">
    <property type="entry name" value="XANTHINE DEHYDROGENASE SUBUNIT C-RELATED"/>
    <property type="match status" value="1"/>
</dbReference>
<evidence type="ECO:0000313" key="5">
    <source>
        <dbReference type="EMBL" id="GAA3734267.1"/>
    </source>
</evidence>
<dbReference type="InterPro" id="IPR016166">
    <property type="entry name" value="FAD-bd_PCMH"/>
</dbReference>
<evidence type="ECO:0000259" key="4">
    <source>
        <dbReference type="PROSITE" id="PS51387"/>
    </source>
</evidence>
<dbReference type="InterPro" id="IPR051312">
    <property type="entry name" value="Diverse_Substr_Oxidored"/>
</dbReference>
<dbReference type="Gene3D" id="3.30.43.10">
    <property type="entry name" value="Uridine Diphospho-n-acetylenolpyruvylglucosamine Reductase, domain 2"/>
    <property type="match status" value="1"/>
</dbReference>